<keyword evidence="1" id="KW-0812">Transmembrane</keyword>
<keyword evidence="1" id="KW-1133">Transmembrane helix</keyword>
<comment type="caution">
    <text evidence="2">The sequence shown here is derived from an EMBL/GenBank/DDBJ whole genome shotgun (WGS) entry which is preliminary data.</text>
</comment>
<dbReference type="Proteomes" id="UP000240978">
    <property type="component" value="Unassembled WGS sequence"/>
</dbReference>
<keyword evidence="1" id="KW-0472">Membrane</keyword>
<proteinExistence type="predicted"/>
<feature type="transmembrane region" description="Helical" evidence="1">
    <location>
        <begin position="6"/>
        <end position="27"/>
    </location>
</feature>
<evidence type="ECO:0000313" key="2">
    <source>
        <dbReference type="EMBL" id="PSL24083.1"/>
    </source>
</evidence>
<dbReference type="EMBL" id="PYGK01000016">
    <property type="protein sequence ID" value="PSL24083.1"/>
    <property type="molecule type" value="Genomic_DNA"/>
</dbReference>
<evidence type="ECO:0000313" key="3">
    <source>
        <dbReference type="Proteomes" id="UP000240978"/>
    </source>
</evidence>
<feature type="transmembrane region" description="Helical" evidence="1">
    <location>
        <begin position="177"/>
        <end position="198"/>
    </location>
</feature>
<gene>
    <name evidence="2" type="ORF">CLV42_11669</name>
</gene>
<accession>A0A2P8FQW5</accession>
<dbReference type="RefSeq" id="WP_106605168.1">
    <property type="nucleotide sequence ID" value="NZ_PYGK01000016.1"/>
</dbReference>
<keyword evidence="3" id="KW-1185">Reference proteome</keyword>
<feature type="transmembrane region" description="Helical" evidence="1">
    <location>
        <begin position="308"/>
        <end position="326"/>
    </location>
</feature>
<organism evidence="2 3">
    <name type="scientific">Chitinophaga ginsengisoli</name>
    <dbReference type="NCBI Taxonomy" id="363837"/>
    <lineage>
        <taxon>Bacteria</taxon>
        <taxon>Pseudomonadati</taxon>
        <taxon>Bacteroidota</taxon>
        <taxon>Chitinophagia</taxon>
        <taxon>Chitinophagales</taxon>
        <taxon>Chitinophagaceae</taxon>
        <taxon>Chitinophaga</taxon>
    </lineage>
</organism>
<dbReference type="OrthoDB" id="6286374at2"/>
<evidence type="ECO:0000256" key="1">
    <source>
        <dbReference type="SAM" id="Phobius"/>
    </source>
</evidence>
<protein>
    <submittedName>
        <fullName evidence="2">Uncharacterized protein</fullName>
    </submittedName>
</protein>
<name>A0A2P8FQW5_9BACT</name>
<sequence length="359" mass="40395">MFSNEALSVVIGLTFIYLLYSLLATIIQEIVATNIQLRGLILRYSLFVILDHATNKKKSFSTIFYNHPLIKILKTGNFISGCPSYIEPDTFSRVITDLLRGKNMKPGDPIKYQIQDSLDKKELAWDKVKIDNETIDYLNTIWADSQGDVQKFKALLEDWFNKMMVKTSGWYKQWTQLMLMIIGLTIATVFNVDTISIVKKLENNPTLTEKIVSQANDFVKAHPNLEQELQDSKDAIAKMQSLSVAGKDSLAANANAQYNDAKHLKDSLVSQAKTLVENDIRKVNDLLGLGWKKGFMNFEKDADIGSTIGGWILTALAISLGAPFWFDLLNKLMQLRGAIASKRKEDSDTTTIKITDRVG</sequence>
<dbReference type="AlphaFoldDB" id="A0A2P8FQW5"/>
<reference evidence="2 3" key="1">
    <citation type="submission" date="2018-03" db="EMBL/GenBank/DDBJ databases">
        <title>Genomic Encyclopedia of Archaeal and Bacterial Type Strains, Phase II (KMG-II): from individual species to whole genera.</title>
        <authorList>
            <person name="Goeker M."/>
        </authorList>
    </citation>
    <scope>NUCLEOTIDE SEQUENCE [LARGE SCALE GENOMIC DNA]</scope>
    <source>
        <strain evidence="2 3">DSM 18107</strain>
    </source>
</reference>